<evidence type="ECO:0000256" key="4">
    <source>
        <dbReference type="ARBA" id="ARBA00022746"/>
    </source>
</evidence>
<evidence type="ECO:0000256" key="2">
    <source>
        <dbReference type="ARBA" id="ARBA00004829"/>
    </source>
</evidence>
<evidence type="ECO:0000259" key="9">
    <source>
        <dbReference type="Pfam" id="PF18916"/>
    </source>
</evidence>
<feature type="domain" description="Lycopene cyclase" evidence="9">
    <location>
        <begin position="13"/>
        <end position="100"/>
    </location>
</feature>
<dbReference type="InterPro" id="IPR017825">
    <property type="entry name" value="Lycopene_cyclase_dom"/>
</dbReference>
<keyword evidence="5 8" id="KW-1133">Transmembrane helix</keyword>
<dbReference type="GO" id="GO:0045436">
    <property type="term" value="F:lycopene beta cyclase activity"/>
    <property type="evidence" value="ECO:0007669"/>
    <property type="project" value="UniProtKB-ARBA"/>
</dbReference>
<sequence length="116" mass="13461">MRESTVLKFSYLAMLIFTAVASFWLEIAFKVQVLRRIKRVLLSLLPISLGFLIWDAYAIAQGHWYFDKEQVTGVNGPFNIPIEEILFFLIIPIAVLMTLEGVARLKPNWKHPELRK</sequence>
<evidence type="ECO:0000256" key="1">
    <source>
        <dbReference type="ARBA" id="ARBA00004141"/>
    </source>
</evidence>
<reference evidence="10" key="1">
    <citation type="submission" date="2020-05" db="EMBL/GenBank/DDBJ databases">
        <authorList>
            <person name="Chiriac C."/>
            <person name="Salcher M."/>
            <person name="Ghai R."/>
            <person name="Kavagutti S V."/>
        </authorList>
    </citation>
    <scope>NUCLEOTIDE SEQUENCE</scope>
</reference>
<comment type="subcellular location">
    <subcellularLocation>
        <location evidence="1">Membrane</location>
        <topology evidence="1">Multi-pass membrane protein</topology>
    </subcellularLocation>
</comment>
<organism evidence="10">
    <name type="scientific">freshwater metagenome</name>
    <dbReference type="NCBI Taxonomy" id="449393"/>
    <lineage>
        <taxon>unclassified sequences</taxon>
        <taxon>metagenomes</taxon>
        <taxon>ecological metagenomes</taxon>
    </lineage>
</organism>
<dbReference type="AlphaFoldDB" id="A0A6J7T4R9"/>
<evidence type="ECO:0000256" key="7">
    <source>
        <dbReference type="ARBA" id="ARBA00023235"/>
    </source>
</evidence>
<feature type="transmembrane region" description="Helical" evidence="8">
    <location>
        <begin position="41"/>
        <end position="65"/>
    </location>
</feature>
<dbReference type="EMBL" id="CAFBQE010000036">
    <property type="protein sequence ID" value="CAB5048714.1"/>
    <property type="molecule type" value="Genomic_DNA"/>
</dbReference>
<keyword evidence="4" id="KW-0125">Carotenoid biosynthesis</keyword>
<dbReference type="GO" id="GO:0016020">
    <property type="term" value="C:membrane"/>
    <property type="evidence" value="ECO:0007669"/>
    <property type="project" value="UniProtKB-SubCell"/>
</dbReference>
<evidence type="ECO:0000256" key="8">
    <source>
        <dbReference type="SAM" id="Phobius"/>
    </source>
</evidence>
<keyword evidence="6 8" id="KW-0472">Membrane</keyword>
<dbReference type="GO" id="GO:0016872">
    <property type="term" value="F:intramolecular lyase activity"/>
    <property type="evidence" value="ECO:0007669"/>
    <property type="project" value="InterPro"/>
</dbReference>
<name>A0A6J7T4R9_9ZZZZ</name>
<dbReference type="Pfam" id="PF18916">
    <property type="entry name" value="Lycopene_cyc"/>
    <property type="match status" value="1"/>
</dbReference>
<keyword evidence="7" id="KW-0413">Isomerase</keyword>
<comment type="pathway">
    <text evidence="2">Carotenoid biosynthesis.</text>
</comment>
<accession>A0A6J7T4R9</accession>
<keyword evidence="3 8" id="KW-0812">Transmembrane</keyword>
<evidence type="ECO:0000313" key="10">
    <source>
        <dbReference type="EMBL" id="CAB5048714.1"/>
    </source>
</evidence>
<dbReference type="NCBIfam" id="TIGR03462">
    <property type="entry name" value="CarR_dom_SF"/>
    <property type="match status" value="1"/>
</dbReference>
<dbReference type="GO" id="GO:0016117">
    <property type="term" value="P:carotenoid biosynthetic process"/>
    <property type="evidence" value="ECO:0007669"/>
    <property type="project" value="UniProtKB-KW"/>
</dbReference>
<protein>
    <submittedName>
        <fullName evidence="10">Unannotated protein</fullName>
    </submittedName>
</protein>
<evidence type="ECO:0000256" key="6">
    <source>
        <dbReference type="ARBA" id="ARBA00023136"/>
    </source>
</evidence>
<feature type="transmembrane region" description="Helical" evidence="8">
    <location>
        <begin position="6"/>
        <end position="29"/>
    </location>
</feature>
<gene>
    <name evidence="10" type="ORF">UFOPK4284_00674</name>
</gene>
<proteinExistence type="predicted"/>
<feature type="transmembrane region" description="Helical" evidence="8">
    <location>
        <begin position="85"/>
        <end position="105"/>
    </location>
</feature>
<dbReference type="GO" id="GO:0016120">
    <property type="term" value="P:carotene biosynthetic process"/>
    <property type="evidence" value="ECO:0007669"/>
    <property type="project" value="UniProtKB-ARBA"/>
</dbReference>
<evidence type="ECO:0000256" key="5">
    <source>
        <dbReference type="ARBA" id="ARBA00022989"/>
    </source>
</evidence>
<evidence type="ECO:0000256" key="3">
    <source>
        <dbReference type="ARBA" id="ARBA00022692"/>
    </source>
</evidence>